<keyword evidence="2" id="KW-1185">Reference proteome</keyword>
<evidence type="ECO:0000313" key="2">
    <source>
        <dbReference type="Proteomes" id="UP000747542"/>
    </source>
</evidence>
<reference evidence="1" key="1">
    <citation type="journal article" date="2021" name="Sci. Adv.">
        <title>The American lobster genome reveals insights on longevity, neural, and immune adaptations.</title>
        <authorList>
            <person name="Polinski J.M."/>
            <person name="Zimin A.V."/>
            <person name="Clark K.F."/>
            <person name="Kohn A.B."/>
            <person name="Sadowski N."/>
            <person name="Timp W."/>
            <person name="Ptitsyn A."/>
            <person name="Khanna P."/>
            <person name="Romanova D.Y."/>
            <person name="Williams P."/>
            <person name="Greenwood S.J."/>
            <person name="Moroz L.L."/>
            <person name="Walt D.R."/>
            <person name="Bodnar A.G."/>
        </authorList>
    </citation>
    <scope>NUCLEOTIDE SEQUENCE</scope>
    <source>
        <strain evidence="1">GMGI-L3</strain>
    </source>
</reference>
<name>A0A8J5TMQ6_HOMAM</name>
<dbReference type="EMBL" id="JAHLQT010006108">
    <property type="protein sequence ID" value="KAG7175352.1"/>
    <property type="molecule type" value="Genomic_DNA"/>
</dbReference>
<protein>
    <submittedName>
        <fullName evidence="1">Uncharacterized protein</fullName>
    </submittedName>
</protein>
<gene>
    <name evidence="1" type="ORF">Hamer_G001415</name>
</gene>
<evidence type="ECO:0000313" key="1">
    <source>
        <dbReference type="EMBL" id="KAG7175352.1"/>
    </source>
</evidence>
<sequence>MDMNPEQQVMGRRMKMLVPTNDALLKPKQCSLDKERWLMQNKRSTVAERHQDHILLRPFSVGEVVRMEPIDNKSGRGL</sequence>
<proteinExistence type="predicted"/>
<dbReference type="AlphaFoldDB" id="A0A8J5TMQ6"/>
<organism evidence="1 2">
    <name type="scientific">Homarus americanus</name>
    <name type="common">American lobster</name>
    <dbReference type="NCBI Taxonomy" id="6706"/>
    <lineage>
        <taxon>Eukaryota</taxon>
        <taxon>Metazoa</taxon>
        <taxon>Ecdysozoa</taxon>
        <taxon>Arthropoda</taxon>
        <taxon>Crustacea</taxon>
        <taxon>Multicrustacea</taxon>
        <taxon>Malacostraca</taxon>
        <taxon>Eumalacostraca</taxon>
        <taxon>Eucarida</taxon>
        <taxon>Decapoda</taxon>
        <taxon>Pleocyemata</taxon>
        <taxon>Astacidea</taxon>
        <taxon>Nephropoidea</taxon>
        <taxon>Nephropidae</taxon>
        <taxon>Homarus</taxon>
    </lineage>
</organism>
<comment type="caution">
    <text evidence="1">The sequence shown here is derived from an EMBL/GenBank/DDBJ whole genome shotgun (WGS) entry which is preliminary data.</text>
</comment>
<accession>A0A8J5TMQ6</accession>
<dbReference type="Proteomes" id="UP000747542">
    <property type="component" value="Unassembled WGS sequence"/>
</dbReference>